<gene>
    <name evidence="1" type="ORF">V6N11_039840</name>
</gene>
<name>A0ABR2RFN4_9ROSI</name>
<accession>A0ABR2RFN4</accession>
<evidence type="ECO:0000313" key="1">
    <source>
        <dbReference type="EMBL" id="KAK9011758.1"/>
    </source>
</evidence>
<proteinExistence type="predicted"/>
<dbReference type="EMBL" id="JBBPBN010000022">
    <property type="protein sequence ID" value="KAK9011758.1"/>
    <property type="molecule type" value="Genomic_DNA"/>
</dbReference>
<keyword evidence="2" id="KW-1185">Reference proteome</keyword>
<protein>
    <submittedName>
        <fullName evidence="1">Uncharacterized protein</fullName>
    </submittedName>
</protein>
<sequence>MSREEVLCGRSIECRQRDRGHSLVRHHHVAPSRTMDWAICQPTKVTGGEEGDIDFALMVQCPGVVGTIWDVTPARENL</sequence>
<comment type="caution">
    <text evidence="1">The sequence shown here is derived from an EMBL/GenBank/DDBJ whole genome shotgun (WGS) entry which is preliminary data.</text>
</comment>
<evidence type="ECO:0000313" key="2">
    <source>
        <dbReference type="Proteomes" id="UP001396334"/>
    </source>
</evidence>
<organism evidence="1 2">
    <name type="scientific">Hibiscus sabdariffa</name>
    <name type="common">roselle</name>
    <dbReference type="NCBI Taxonomy" id="183260"/>
    <lineage>
        <taxon>Eukaryota</taxon>
        <taxon>Viridiplantae</taxon>
        <taxon>Streptophyta</taxon>
        <taxon>Embryophyta</taxon>
        <taxon>Tracheophyta</taxon>
        <taxon>Spermatophyta</taxon>
        <taxon>Magnoliopsida</taxon>
        <taxon>eudicotyledons</taxon>
        <taxon>Gunneridae</taxon>
        <taxon>Pentapetalae</taxon>
        <taxon>rosids</taxon>
        <taxon>malvids</taxon>
        <taxon>Malvales</taxon>
        <taxon>Malvaceae</taxon>
        <taxon>Malvoideae</taxon>
        <taxon>Hibiscus</taxon>
    </lineage>
</organism>
<dbReference type="Proteomes" id="UP001396334">
    <property type="component" value="Unassembled WGS sequence"/>
</dbReference>
<reference evidence="1 2" key="1">
    <citation type="journal article" date="2024" name="G3 (Bethesda)">
        <title>Genome assembly of Hibiscus sabdariffa L. provides insights into metabolisms of medicinal natural products.</title>
        <authorList>
            <person name="Kim T."/>
        </authorList>
    </citation>
    <scope>NUCLEOTIDE SEQUENCE [LARGE SCALE GENOMIC DNA]</scope>
    <source>
        <strain evidence="1">TK-2024</strain>
        <tissue evidence="1">Old leaves</tissue>
    </source>
</reference>